<evidence type="ECO:0000256" key="1">
    <source>
        <dbReference type="SAM" id="SignalP"/>
    </source>
</evidence>
<gene>
    <name evidence="2" type="ORF">I79_010419</name>
</gene>
<reference evidence="3" key="1">
    <citation type="journal article" date="2011" name="Nat. Biotechnol.">
        <title>The genomic sequence of the Chinese hamster ovary (CHO)-K1 cell line.</title>
        <authorList>
            <person name="Xu X."/>
            <person name="Nagarajan H."/>
            <person name="Lewis N.E."/>
            <person name="Pan S."/>
            <person name="Cai Z."/>
            <person name="Liu X."/>
            <person name="Chen W."/>
            <person name="Xie M."/>
            <person name="Wang W."/>
            <person name="Hammond S."/>
            <person name="Andersen M.R."/>
            <person name="Neff N."/>
            <person name="Passarelli B."/>
            <person name="Koh W."/>
            <person name="Fan H.C."/>
            <person name="Wang J."/>
            <person name="Gui Y."/>
            <person name="Lee K.H."/>
            <person name="Betenbaugh M.J."/>
            <person name="Quake S.R."/>
            <person name="Famili I."/>
            <person name="Palsson B.O."/>
            <person name="Wang J."/>
        </authorList>
    </citation>
    <scope>NUCLEOTIDE SEQUENCE [LARGE SCALE GENOMIC DNA]</scope>
    <source>
        <strain evidence="3">CHO K1 cell line</strain>
    </source>
</reference>
<organism evidence="2 3">
    <name type="scientific">Cricetulus griseus</name>
    <name type="common">Chinese hamster</name>
    <name type="synonym">Cricetulus barabensis griseus</name>
    <dbReference type="NCBI Taxonomy" id="10029"/>
    <lineage>
        <taxon>Eukaryota</taxon>
        <taxon>Metazoa</taxon>
        <taxon>Chordata</taxon>
        <taxon>Craniata</taxon>
        <taxon>Vertebrata</taxon>
        <taxon>Euteleostomi</taxon>
        <taxon>Mammalia</taxon>
        <taxon>Eutheria</taxon>
        <taxon>Euarchontoglires</taxon>
        <taxon>Glires</taxon>
        <taxon>Rodentia</taxon>
        <taxon>Myomorpha</taxon>
        <taxon>Muroidea</taxon>
        <taxon>Cricetidae</taxon>
        <taxon>Cricetinae</taxon>
        <taxon>Cricetulus</taxon>
    </lineage>
</organism>
<evidence type="ECO:0000313" key="3">
    <source>
        <dbReference type="Proteomes" id="UP000001075"/>
    </source>
</evidence>
<sequence length="71" mass="8022">MPRNKDGFSWVLQCCSVFLRIWGSIGSLDFWAEESMHVCDPHREKWSGGQKRRDVGFNAGASIYILVSTAS</sequence>
<keyword evidence="1" id="KW-0732">Signal</keyword>
<name>G3HIF8_CRIGR</name>
<protein>
    <submittedName>
        <fullName evidence="2">Uncharacterized protein</fullName>
    </submittedName>
</protein>
<evidence type="ECO:0000313" key="2">
    <source>
        <dbReference type="EMBL" id="EGW09498.1"/>
    </source>
</evidence>
<feature type="chain" id="PRO_5003444360" evidence="1">
    <location>
        <begin position="27"/>
        <end position="71"/>
    </location>
</feature>
<dbReference type="InParanoid" id="G3HIF8"/>
<dbReference type="AlphaFoldDB" id="G3HIF8"/>
<accession>G3HIF8</accession>
<dbReference type="EMBL" id="JH000402">
    <property type="protein sequence ID" value="EGW09498.1"/>
    <property type="molecule type" value="Genomic_DNA"/>
</dbReference>
<proteinExistence type="predicted"/>
<feature type="signal peptide" evidence="1">
    <location>
        <begin position="1"/>
        <end position="26"/>
    </location>
</feature>
<dbReference type="Proteomes" id="UP000001075">
    <property type="component" value="Unassembled WGS sequence"/>
</dbReference>